<feature type="region of interest" description="Disordered" evidence="1">
    <location>
        <begin position="688"/>
        <end position="922"/>
    </location>
</feature>
<feature type="compositionally biased region" description="Basic and acidic residues" evidence="1">
    <location>
        <begin position="617"/>
        <end position="627"/>
    </location>
</feature>
<feature type="compositionally biased region" description="Polar residues" evidence="1">
    <location>
        <begin position="871"/>
        <end position="880"/>
    </location>
</feature>
<feature type="region of interest" description="Disordered" evidence="1">
    <location>
        <begin position="940"/>
        <end position="998"/>
    </location>
</feature>
<feature type="transmembrane region" description="Helical" evidence="2">
    <location>
        <begin position="61"/>
        <end position="81"/>
    </location>
</feature>
<feature type="region of interest" description="Disordered" evidence="1">
    <location>
        <begin position="1004"/>
        <end position="1023"/>
    </location>
</feature>
<feature type="transmembrane region" description="Helical" evidence="2">
    <location>
        <begin position="202"/>
        <end position="228"/>
    </location>
</feature>
<feature type="compositionally biased region" description="Polar residues" evidence="1">
    <location>
        <begin position="274"/>
        <end position="285"/>
    </location>
</feature>
<feature type="compositionally biased region" description="Polar residues" evidence="1">
    <location>
        <begin position="565"/>
        <end position="575"/>
    </location>
</feature>
<reference evidence="3" key="1">
    <citation type="journal article" date="2020" name="Fungal Divers.">
        <title>Resolving the Mortierellaceae phylogeny through synthesis of multi-gene phylogenetics and phylogenomics.</title>
        <authorList>
            <person name="Vandepol N."/>
            <person name="Liber J."/>
            <person name="Desiro A."/>
            <person name="Na H."/>
            <person name="Kennedy M."/>
            <person name="Barry K."/>
            <person name="Grigoriev I.V."/>
            <person name="Miller A.N."/>
            <person name="O'Donnell K."/>
            <person name="Stajich J.E."/>
            <person name="Bonito G."/>
        </authorList>
    </citation>
    <scope>NUCLEOTIDE SEQUENCE</scope>
    <source>
        <strain evidence="3">NRRL 2769</strain>
    </source>
</reference>
<feature type="compositionally biased region" description="Low complexity" evidence="1">
    <location>
        <begin position="294"/>
        <end position="304"/>
    </location>
</feature>
<evidence type="ECO:0000313" key="4">
    <source>
        <dbReference type="Proteomes" id="UP000703661"/>
    </source>
</evidence>
<feature type="compositionally biased region" description="Low complexity" evidence="1">
    <location>
        <begin position="690"/>
        <end position="707"/>
    </location>
</feature>
<evidence type="ECO:0000313" key="3">
    <source>
        <dbReference type="EMBL" id="KAG0017959.1"/>
    </source>
</evidence>
<feature type="compositionally biased region" description="Polar residues" evidence="1">
    <location>
        <begin position="902"/>
        <end position="922"/>
    </location>
</feature>
<feature type="compositionally biased region" description="Polar residues" evidence="1">
    <location>
        <begin position="1007"/>
        <end position="1023"/>
    </location>
</feature>
<feature type="compositionally biased region" description="Low complexity" evidence="1">
    <location>
        <begin position="1071"/>
        <end position="1087"/>
    </location>
</feature>
<proteinExistence type="predicted"/>
<feature type="region of interest" description="Disordered" evidence="1">
    <location>
        <begin position="601"/>
        <end position="660"/>
    </location>
</feature>
<organism evidence="3 4">
    <name type="scientific">Entomortierella chlamydospora</name>
    <dbReference type="NCBI Taxonomy" id="101097"/>
    <lineage>
        <taxon>Eukaryota</taxon>
        <taxon>Fungi</taxon>
        <taxon>Fungi incertae sedis</taxon>
        <taxon>Mucoromycota</taxon>
        <taxon>Mortierellomycotina</taxon>
        <taxon>Mortierellomycetes</taxon>
        <taxon>Mortierellales</taxon>
        <taxon>Mortierellaceae</taxon>
        <taxon>Entomortierella</taxon>
    </lineage>
</organism>
<comment type="caution">
    <text evidence="3">The sequence shown here is derived from an EMBL/GenBank/DDBJ whole genome shotgun (WGS) entry which is preliminary data.</text>
</comment>
<evidence type="ECO:0000256" key="1">
    <source>
        <dbReference type="SAM" id="MobiDB-lite"/>
    </source>
</evidence>
<feature type="transmembrane region" description="Helical" evidence="2">
    <location>
        <begin position="31"/>
        <end position="49"/>
    </location>
</feature>
<keyword evidence="4" id="KW-1185">Reference proteome</keyword>
<feature type="compositionally biased region" description="Basic residues" evidence="1">
    <location>
        <begin position="544"/>
        <end position="555"/>
    </location>
</feature>
<gene>
    <name evidence="3" type="ORF">BGZ80_007732</name>
</gene>
<feature type="compositionally biased region" description="Low complexity" evidence="1">
    <location>
        <begin position="841"/>
        <end position="864"/>
    </location>
</feature>
<feature type="compositionally biased region" description="Polar residues" evidence="1">
    <location>
        <begin position="940"/>
        <end position="974"/>
    </location>
</feature>
<protein>
    <submittedName>
        <fullName evidence="3">Uncharacterized protein</fullName>
    </submittedName>
</protein>
<feature type="compositionally biased region" description="Low complexity" evidence="1">
    <location>
        <begin position="733"/>
        <end position="747"/>
    </location>
</feature>
<keyword evidence="2" id="KW-0812">Transmembrane</keyword>
<dbReference type="EMBL" id="JAAAID010000400">
    <property type="protein sequence ID" value="KAG0017959.1"/>
    <property type="molecule type" value="Genomic_DNA"/>
</dbReference>
<feature type="region of interest" description="Disordered" evidence="1">
    <location>
        <begin position="541"/>
        <end position="581"/>
    </location>
</feature>
<keyword evidence="2" id="KW-0472">Membrane</keyword>
<feature type="region of interest" description="Disordered" evidence="1">
    <location>
        <begin position="1039"/>
        <end position="1104"/>
    </location>
</feature>
<feature type="compositionally biased region" description="Low complexity" evidence="1">
    <location>
        <begin position="975"/>
        <end position="985"/>
    </location>
</feature>
<feature type="transmembrane region" description="Helical" evidence="2">
    <location>
        <begin position="159"/>
        <end position="181"/>
    </location>
</feature>
<dbReference type="Proteomes" id="UP000703661">
    <property type="component" value="Unassembled WGS sequence"/>
</dbReference>
<keyword evidence="2" id="KW-1133">Transmembrane helix</keyword>
<dbReference type="AlphaFoldDB" id="A0A9P6T1E9"/>
<accession>A0A9P6T1E9</accession>
<sequence length="1124" mass="123254">MGLTIAVVGLLRAQQLVNPNWFWAWNFMAEGLAVVALCLTVVSVGTGFYPMTKDRNWYWRLSMGVVVSYAMAATGVTAYYVQQKLVHHFITAEQIQQLREQIIDEGISTAEGLLVTRLKEQYKGIIPPGDTGITGASSWTVLSWPEREMFARPSKELYLAHQFAMLGTCMCVVLYLFIPLVRHHRHGPVVRPVDSDMVAIGVWYLTCLMTLATFYGTLNIIYCVWQVIIFKQQAQALDLCLRITIGPIFFIPAPKPLLQFYRDRFQRFKGNGSSGRNDSATGQTRSSERSRFGSNNITSTTSSTKVGSARGTRNDSIPRGSLDIKYQEPTSPSGAFSRIRMFGRERCQSVESNRVLNKDFECDSAESQHTSEGRPESYHQRYSSLDINHHPLRNSMVLHQQSEGKPFKVDELQQPKPVLTEQHIRTARINIAPSTPDMELMPISPVHGIDTKTGDEGDSPSNMQVKVANENPREGNKTQINKGPVNHTLADVDTPFENLTGLQRQLAEHRSALLPKVIAFKAYHDDLATGDSFDYLDSNELHRRPSRSRPSKSFRRQVEDDSAVFNISSSPSQSGGVEPDSVLSSHIADSVIRSTAIVPPKYLPDGIDNANNSSTSKPRDSKLKDGLKSAFSRIASSNDDNNDKNNSHVDASPETDQGPIAVEDLTHYSGLGIDPYDSRIEFKRAVEITSPSGPKSPSSSIDSKGVSAPSLGSHKSRDSLSKSSVDSKDSQKGSKVLGSPKSSSSSSRKVRSKSDGAQQQEKSHVPRTPPVDLPSTFSRPLPELPSVTPSPVVKASLPPPPRQSWQRSKSSKNSVPTLATTTSIDANQTNESDPTTGNTLSSASDANYSSSSSQSSPTNVITSSEIYPQRTMGSINQSQDYRGYSQEYNIDSRMSRERERTTPLSPSTPGFNTRMSNNSHQRSVDNLASAYYYKRASELNNSASGRSSTFTTTSQYKLSPTQSSRQIRDSNNGRSSTFTSTSQFSHVSPTQSSRQIREPNGIAIPSSLHSSAMSPTLGSPPSNIRSLTNVSGYVDSYGYGASGRDSPSPTFYGRGGSSPSMSTAEQNGTYFNNSSTSESKSNSFTNSYGSQTRRQSRLLGDDPWTLAMVNRAQAQSASTKPSMD</sequence>
<name>A0A9P6T1E9_9FUNG</name>
<feature type="compositionally biased region" description="Polar residues" evidence="1">
    <location>
        <begin position="1057"/>
        <end position="1070"/>
    </location>
</feature>
<feature type="region of interest" description="Disordered" evidence="1">
    <location>
        <begin position="269"/>
        <end position="336"/>
    </location>
</feature>
<feature type="compositionally biased region" description="Basic and acidic residues" evidence="1">
    <location>
        <begin position="715"/>
        <end position="732"/>
    </location>
</feature>
<evidence type="ECO:0000256" key="2">
    <source>
        <dbReference type="SAM" id="Phobius"/>
    </source>
</evidence>
<feature type="compositionally biased region" description="Polar residues" evidence="1">
    <location>
        <begin position="803"/>
        <end position="840"/>
    </location>
</feature>